<keyword evidence="6" id="KW-0808">Transferase</keyword>
<evidence type="ECO:0000256" key="13">
    <source>
        <dbReference type="ARBA" id="ARBA00023137"/>
    </source>
</evidence>
<evidence type="ECO:0000256" key="7">
    <source>
        <dbReference type="ARBA" id="ARBA00022692"/>
    </source>
</evidence>
<dbReference type="PROSITE" id="PS00107">
    <property type="entry name" value="PROTEIN_KINASE_ATP"/>
    <property type="match status" value="1"/>
</dbReference>
<feature type="transmembrane region" description="Helical" evidence="17">
    <location>
        <begin position="818"/>
        <end position="842"/>
    </location>
</feature>
<dbReference type="GO" id="GO:0030182">
    <property type="term" value="P:neuron differentiation"/>
    <property type="evidence" value="ECO:0007669"/>
    <property type="project" value="UniProtKB-ARBA"/>
</dbReference>
<dbReference type="GO" id="GO:0012505">
    <property type="term" value="C:endomembrane system"/>
    <property type="evidence" value="ECO:0007669"/>
    <property type="project" value="UniProtKB-SubCell"/>
</dbReference>
<keyword evidence="11 17" id="KW-1133">Transmembrane helix</keyword>
<dbReference type="SMART" id="SM00219">
    <property type="entry name" value="TyrKc"/>
    <property type="match status" value="1"/>
</dbReference>
<dbReference type="SUPFAM" id="SSF56112">
    <property type="entry name" value="Protein kinase-like (PK-like)"/>
    <property type="match status" value="2"/>
</dbReference>
<dbReference type="InterPro" id="IPR004837">
    <property type="entry name" value="NaCa_Exmemb"/>
</dbReference>
<dbReference type="GO" id="GO:0005886">
    <property type="term" value="C:plasma membrane"/>
    <property type="evidence" value="ECO:0007669"/>
    <property type="project" value="TreeGrafter"/>
</dbReference>
<dbReference type="GO" id="GO:0005262">
    <property type="term" value="F:calcium channel activity"/>
    <property type="evidence" value="ECO:0007669"/>
    <property type="project" value="TreeGrafter"/>
</dbReference>
<dbReference type="FunFam" id="1.20.1420.30:FF:000004">
    <property type="entry name" value="Sodium/potassium/calcium exchanger 2 isoform 1"/>
    <property type="match status" value="1"/>
</dbReference>
<evidence type="ECO:0000256" key="5">
    <source>
        <dbReference type="ARBA" id="ARBA00022568"/>
    </source>
</evidence>
<dbReference type="GO" id="GO:0008273">
    <property type="term" value="F:calcium, potassium:sodium antiporter activity"/>
    <property type="evidence" value="ECO:0007669"/>
    <property type="project" value="TreeGrafter"/>
</dbReference>
<dbReference type="PRINTS" id="PR00109">
    <property type="entry name" value="TYRKINASE"/>
</dbReference>
<keyword evidence="9" id="KW-0418">Kinase</keyword>
<dbReference type="PANTHER" id="PTHR10846">
    <property type="entry name" value="SODIUM/POTASSIUM/CALCIUM EXCHANGER"/>
    <property type="match status" value="1"/>
</dbReference>
<dbReference type="InterPro" id="IPR004481">
    <property type="entry name" value="K/Na/Ca-exchanger"/>
</dbReference>
<dbReference type="PANTHER" id="PTHR10846:SF72">
    <property type="entry name" value="SODIUM_POTASSIUM_CALCIUM EXCHANGER NCKX30C"/>
    <property type="match status" value="1"/>
</dbReference>
<keyword evidence="5" id="KW-0813">Transport</keyword>
<name>A0A7R9LMV4_9ACAR</name>
<feature type="domain" description="Protein kinase" evidence="18">
    <location>
        <begin position="494"/>
        <end position="769"/>
    </location>
</feature>
<dbReference type="GO" id="GO:0050793">
    <property type="term" value="P:regulation of developmental process"/>
    <property type="evidence" value="ECO:0007669"/>
    <property type="project" value="UniProtKB-ARBA"/>
</dbReference>
<keyword evidence="5" id="KW-0109">Calcium transport</keyword>
<dbReference type="Gene3D" id="1.10.510.10">
    <property type="entry name" value="Transferase(Phosphotransferase) domain 1"/>
    <property type="match status" value="2"/>
</dbReference>
<dbReference type="Proteomes" id="UP000728032">
    <property type="component" value="Unassembled WGS sequence"/>
</dbReference>
<dbReference type="InterPro" id="IPR020635">
    <property type="entry name" value="Tyr_kinase_cat_dom"/>
</dbReference>
<evidence type="ECO:0000256" key="12">
    <source>
        <dbReference type="ARBA" id="ARBA00023136"/>
    </source>
</evidence>
<evidence type="ECO:0000256" key="9">
    <source>
        <dbReference type="ARBA" id="ARBA00022777"/>
    </source>
</evidence>
<comment type="subcellular location">
    <subcellularLocation>
        <location evidence="2">Endomembrane system</location>
    </subcellularLocation>
    <subcellularLocation>
        <location evidence="1">Membrane</location>
        <topology evidence="1">Multi-pass membrane protein</topology>
    </subcellularLocation>
</comment>
<dbReference type="InterPro" id="IPR011009">
    <property type="entry name" value="Kinase-like_dom_sf"/>
</dbReference>
<evidence type="ECO:0000256" key="11">
    <source>
        <dbReference type="ARBA" id="ARBA00022989"/>
    </source>
</evidence>
<dbReference type="NCBIfam" id="TIGR00367">
    <property type="entry name" value="calcium/sodium antiporter"/>
    <property type="match status" value="1"/>
</dbReference>
<feature type="transmembrane region" description="Helical" evidence="17">
    <location>
        <begin position="1123"/>
        <end position="1145"/>
    </location>
</feature>
<keyword evidence="8 15" id="KW-0547">Nucleotide-binding</keyword>
<evidence type="ECO:0000256" key="16">
    <source>
        <dbReference type="SAM" id="MobiDB-lite"/>
    </source>
</evidence>
<feature type="transmembrane region" description="Helical" evidence="17">
    <location>
        <begin position="1087"/>
        <end position="1111"/>
    </location>
</feature>
<protein>
    <recommendedName>
        <fullName evidence="18">Protein kinase domain-containing protein</fullName>
    </recommendedName>
</protein>
<feature type="compositionally biased region" description="Polar residues" evidence="16">
    <location>
        <begin position="1054"/>
        <end position="1066"/>
    </location>
</feature>
<evidence type="ECO:0000256" key="6">
    <source>
        <dbReference type="ARBA" id="ARBA00022679"/>
    </source>
</evidence>
<gene>
    <name evidence="19" type="ORF">ONB1V03_LOCUS4731</name>
</gene>
<keyword evidence="5" id="KW-0406">Ion transport</keyword>
<dbReference type="GO" id="GO:0005524">
    <property type="term" value="F:ATP binding"/>
    <property type="evidence" value="ECO:0007669"/>
    <property type="project" value="UniProtKB-UniRule"/>
</dbReference>
<dbReference type="EMBL" id="OC916541">
    <property type="protein sequence ID" value="CAD7644547.1"/>
    <property type="molecule type" value="Genomic_DNA"/>
</dbReference>
<dbReference type="InterPro" id="IPR001245">
    <property type="entry name" value="Ser-Thr/Tyr_kinase_cat_dom"/>
</dbReference>
<dbReference type="GO" id="GO:0048468">
    <property type="term" value="P:cell development"/>
    <property type="evidence" value="ECO:0007669"/>
    <property type="project" value="UniProtKB-ARBA"/>
</dbReference>
<evidence type="ECO:0000256" key="14">
    <source>
        <dbReference type="ARBA" id="ARBA00051243"/>
    </source>
</evidence>
<dbReference type="OrthoDB" id="2127281at2759"/>
<dbReference type="InterPro" id="IPR008266">
    <property type="entry name" value="Tyr_kinase_AS"/>
</dbReference>
<evidence type="ECO:0000256" key="1">
    <source>
        <dbReference type="ARBA" id="ARBA00004141"/>
    </source>
</evidence>
<evidence type="ECO:0000256" key="15">
    <source>
        <dbReference type="PROSITE-ProRule" id="PRU10141"/>
    </source>
</evidence>
<dbReference type="Gene3D" id="1.20.1420.30">
    <property type="entry name" value="NCX, central ion-binding region"/>
    <property type="match status" value="2"/>
</dbReference>
<dbReference type="GO" id="GO:0006874">
    <property type="term" value="P:intracellular calcium ion homeostasis"/>
    <property type="evidence" value="ECO:0007669"/>
    <property type="project" value="TreeGrafter"/>
</dbReference>
<sequence length="1168" mass="132021">FALNKLKEKANDMTGAYILRESVSKYDEYKLDIFIKHELFETFKLKVINNQIVVDAYSKHFESFVDLIKKFSFNYGEDTEISLSHCITPSEHDLPLNLLLCRLATKENSSRKDGDPLGPPVIASHLLKLSNTTLTNNSRYGVRLANLQNKQFIVKEVKSVDMTQEFLKTVSQWTHLRNDSIVICRGITLYSPLSIILEYLPIGPLDAFLNTNRQNLKLVDLVESISYLSRALWFLYENSIVHGHIRCHNLLVSEYSSNCLKVKLSDPISDNDINTERVWLPPEYLTTNEWTYSFKRLTHSVDVWAFGTTVWQIFSYGARPNSDDVFELHQPSDCPNEIWTLIGECWTIDCEARKQPHSIYRDISQILYEVFNSQRNDYYSKPVFEDQKPSKSTSTLFKNWSKYKPNSFFGSTFSLSSSSVVSQQSVSTYLSNIRTFSLSSSSVVSQQSVSTYLSNSIKGNETTIGSEICLMSDHEFDGCNGQANEPWLIDLQQLKLGKVIGMGCYGEVLKATLTHCAGLKEEVVAVKRIKAVPSDSQLRDMKREIEIMKKLSHKNIVEIKGFVEDLTDAQTMLVMEYVELGSLVAYLRGNRSNKTVIPLVKFAIDINLGMEYLESKSIVHRDLAARNILVGSETQVKISDFGLAQFIDPNNQYYVFKTNRELPLRWYAPESLKYFRFSHKSDIWSFGIVLWEMYSYGEHPQYVDQDKQNICDGDLLQALEKGIRLSLPELFKTRSLLSTTEEVVINSTAVPESTAKPPQSDPKFPTDLFTKDQRKNGAVVFHIAGLIYMFVALAIVCDEFFIPALDVITEKLDISEDVAGATFMAAGGSAPELFTSVIGVFISFDDVGIGTIVGSAVFNILFVISMCAIFSKSVLVLTWWPLFRDVSFYSAILISLVLCFKDSQIFWYEALILLLWYAAYVTFMKYNEVVEKFVKKFVTNRSKVDKITTGKAETPPPMMGRKMSTPILHGGSKFRQGVLQLMIHSIDPLHEETITSAMSTRIDPEKHRCVHPPGATTCTLCSDETNGHNPNGNSVFHTAKMAVQAHDSDHQMAKSYNGSLGAQNTQETDEPDEPLDMSWPKQEKRKWFYFSFIGSILWIAIYSYLMVWWATLVGMTFNMPNEIMGLTFLAAGTSIPDLITSVLVARKGFGDMAVSSSVGSNIFDVTVG</sequence>
<feature type="region of interest" description="Disordered" evidence="16">
    <location>
        <begin position="1053"/>
        <end position="1075"/>
    </location>
</feature>
<evidence type="ECO:0000256" key="8">
    <source>
        <dbReference type="ARBA" id="ARBA00022741"/>
    </source>
</evidence>
<proteinExistence type="inferred from homology"/>
<evidence type="ECO:0000313" key="20">
    <source>
        <dbReference type="Proteomes" id="UP000728032"/>
    </source>
</evidence>
<feature type="domain" description="Protein kinase" evidence="18">
    <location>
        <begin position="129"/>
        <end position="371"/>
    </location>
</feature>
<evidence type="ECO:0000256" key="17">
    <source>
        <dbReference type="SAM" id="Phobius"/>
    </source>
</evidence>
<evidence type="ECO:0000256" key="10">
    <source>
        <dbReference type="ARBA" id="ARBA00022840"/>
    </source>
</evidence>
<reference evidence="19" key="1">
    <citation type="submission" date="2020-11" db="EMBL/GenBank/DDBJ databases">
        <authorList>
            <person name="Tran Van P."/>
        </authorList>
    </citation>
    <scope>NUCLEOTIDE SEQUENCE</scope>
</reference>
<dbReference type="Pfam" id="PF01699">
    <property type="entry name" value="Na_Ca_ex"/>
    <property type="match status" value="2"/>
</dbReference>
<keyword evidence="12 17" id="KW-0472">Membrane</keyword>
<dbReference type="Pfam" id="PF07714">
    <property type="entry name" value="PK_Tyr_Ser-Thr"/>
    <property type="match status" value="2"/>
</dbReference>
<dbReference type="InterPro" id="IPR000719">
    <property type="entry name" value="Prot_kinase_dom"/>
</dbReference>
<dbReference type="CDD" id="cd00192">
    <property type="entry name" value="PTKc"/>
    <property type="match status" value="1"/>
</dbReference>
<comment type="similarity">
    <text evidence="3">Belongs to the Ca(2+):cation antiporter (CaCA) (TC 2.A.19) family. SLC24A subfamily.</text>
</comment>
<feature type="binding site" evidence="15">
    <location>
        <position position="527"/>
    </location>
    <ligand>
        <name>ATP</name>
        <dbReference type="ChEBI" id="CHEBI:30616"/>
    </ligand>
</feature>
<evidence type="ECO:0000256" key="3">
    <source>
        <dbReference type="ARBA" id="ARBA00005364"/>
    </source>
</evidence>
<dbReference type="PROSITE" id="PS50011">
    <property type="entry name" value="PROTEIN_KINASE_DOM"/>
    <property type="match status" value="2"/>
</dbReference>
<dbReference type="FunFam" id="1.10.510.10:FF:001512">
    <property type="entry name" value="Receptor tyrosine-protein kinase erbB-2"/>
    <property type="match status" value="1"/>
</dbReference>
<feature type="non-terminal residue" evidence="19">
    <location>
        <position position="1"/>
    </location>
</feature>
<keyword evidence="5" id="KW-0106">Calcium</keyword>
<dbReference type="InterPro" id="IPR044880">
    <property type="entry name" value="NCX_ion-bd_dom_sf"/>
</dbReference>
<dbReference type="EMBL" id="CAJPVJ010001716">
    <property type="protein sequence ID" value="CAG2165185.1"/>
    <property type="molecule type" value="Genomic_DNA"/>
</dbReference>
<dbReference type="GO" id="GO:0051130">
    <property type="term" value="P:positive regulation of cellular component organization"/>
    <property type="evidence" value="ECO:0007669"/>
    <property type="project" value="UniProtKB-ARBA"/>
</dbReference>
<dbReference type="GO" id="GO:0004714">
    <property type="term" value="F:transmembrane receptor protein tyrosine kinase activity"/>
    <property type="evidence" value="ECO:0007669"/>
    <property type="project" value="UniProtKB-EC"/>
</dbReference>
<keyword evidence="13" id="KW-0829">Tyrosine-protein kinase</keyword>
<evidence type="ECO:0000259" key="18">
    <source>
        <dbReference type="PROSITE" id="PS50011"/>
    </source>
</evidence>
<evidence type="ECO:0000313" key="19">
    <source>
        <dbReference type="EMBL" id="CAD7644547.1"/>
    </source>
</evidence>
<keyword evidence="7 17" id="KW-0812">Transmembrane</keyword>
<keyword evidence="4" id="KW-0050">Antiport</keyword>
<accession>A0A7R9LMV4</accession>
<evidence type="ECO:0000256" key="4">
    <source>
        <dbReference type="ARBA" id="ARBA00022449"/>
    </source>
</evidence>
<comment type="catalytic activity">
    <reaction evidence="14">
        <text>L-tyrosyl-[protein] + ATP = O-phospho-L-tyrosyl-[protein] + ADP + H(+)</text>
        <dbReference type="Rhea" id="RHEA:10596"/>
        <dbReference type="Rhea" id="RHEA-COMP:10136"/>
        <dbReference type="Rhea" id="RHEA-COMP:20101"/>
        <dbReference type="ChEBI" id="CHEBI:15378"/>
        <dbReference type="ChEBI" id="CHEBI:30616"/>
        <dbReference type="ChEBI" id="CHEBI:46858"/>
        <dbReference type="ChEBI" id="CHEBI:61978"/>
        <dbReference type="ChEBI" id="CHEBI:456216"/>
        <dbReference type="EC" id="2.7.10.1"/>
    </reaction>
</comment>
<evidence type="ECO:0000256" key="2">
    <source>
        <dbReference type="ARBA" id="ARBA00004308"/>
    </source>
</evidence>
<dbReference type="AlphaFoldDB" id="A0A7R9LMV4"/>
<dbReference type="InterPro" id="IPR017441">
    <property type="entry name" value="Protein_kinase_ATP_BS"/>
</dbReference>
<feature type="transmembrane region" description="Helical" evidence="17">
    <location>
        <begin position="906"/>
        <end position="926"/>
    </location>
</feature>
<organism evidence="19">
    <name type="scientific">Oppiella nova</name>
    <dbReference type="NCBI Taxonomy" id="334625"/>
    <lineage>
        <taxon>Eukaryota</taxon>
        <taxon>Metazoa</taxon>
        <taxon>Ecdysozoa</taxon>
        <taxon>Arthropoda</taxon>
        <taxon>Chelicerata</taxon>
        <taxon>Arachnida</taxon>
        <taxon>Acari</taxon>
        <taxon>Acariformes</taxon>
        <taxon>Sarcoptiformes</taxon>
        <taxon>Oribatida</taxon>
        <taxon>Brachypylina</taxon>
        <taxon>Oppioidea</taxon>
        <taxon>Oppiidae</taxon>
        <taxon>Oppiella</taxon>
    </lineage>
</organism>
<dbReference type="PROSITE" id="PS00109">
    <property type="entry name" value="PROTEIN_KINASE_TYR"/>
    <property type="match status" value="1"/>
</dbReference>
<keyword evidence="20" id="KW-1185">Reference proteome</keyword>
<feature type="transmembrane region" description="Helical" evidence="17">
    <location>
        <begin position="848"/>
        <end position="870"/>
    </location>
</feature>
<keyword evidence="10 15" id="KW-0067">ATP-binding</keyword>
<feature type="transmembrane region" description="Helical" evidence="17">
    <location>
        <begin position="779"/>
        <end position="797"/>
    </location>
</feature>